<evidence type="ECO:0000313" key="3">
    <source>
        <dbReference type="Proteomes" id="UP001596492"/>
    </source>
</evidence>
<protein>
    <recommendedName>
        <fullName evidence="4">Cation/multidrug efflux pump</fullName>
    </recommendedName>
</protein>
<dbReference type="Proteomes" id="UP001596492">
    <property type="component" value="Unassembled WGS sequence"/>
</dbReference>
<reference evidence="3" key="1">
    <citation type="journal article" date="2019" name="Int. J. Syst. Evol. Microbiol.">
        <title>The Global Catalogue of Microorganisms (GCM) 10K type strain sequencing project: providing services to taxonomists for standard genome sequencing and annotation.</title>
        <authorList>
            <consortium name="The Broad Institute Genomics Platform"/>
            <consortium name="The Broad Institute Genome Sequencing Center for Infectious Disease"/>
            <person name="Wu L."/>
            <person name="Ma J."/>
        </authorList>
    </citation>
    <scope>NUCLEOTIDE SEQUENCE [LARGE SCALE GENOMIC DNA]</scope>
    <source>
        <strain evidence="3">CCUG 51308</strain>
    </source>
</reference>
<dbReference type="EMBL" id="JBHTBR010000005">
    <property type="protein sequence ID" value="MFC7291824.1"/>
    <property type="molecule type" value="Genomic_DNA"/>
</dbReference>
<keyword evidence="3" id="KW-1185">Reference proteome</keyword>
<evidence type="ECO:0008006" key="4">
    <source>
        <dbReference type="Google" id="ProtNLM"/>
    </source>
</evidence>
<accession>A0ABW2IKZ2</accession>
<proteinExistence type="predicted"/>
<keyword evidence="1" id="KW-0812">Transmembrane</keyword>
<evidence type="ECO:0000313" key="2">
    <source>
        <dbReference type="EMBL" id="MFC7291824.1"/>
    </source>
</evidence>
<comment type="caution">
    <text evidence="2">The sequence shown here is derived from an EMBL/GenBank/DDBJ whole genome shotgun (WGS) entry which is preliminary data.</text>
</comment>
<feature type="transmembrane region" description="Helical" evidence="1">
    <location>
        <begin position="40"/>
        <end position="60"/>
    </location>
</feature>
<keyword evidence="1" id="KW-0472">Membrane</keyword>
<organism evidence="2 3">
    <name type="scientific">Hirschia litorea</name>
    <dbReference type="NCBI Taxonomy" id="1199156"/>
    <lineage>
        <taxon>Bacteria</taxon>
        <taxon>Pseudomonadati</taxon>
        <taxon>Pseudomonadota</taxon>
        <taxon>Alphaproteobacteria</taxon>
        <taxon>Hyphomonadales</taxon>
        <taxon>Hyphomonadaceae</taxon>
        <taxon>Hirschia</taxon>
    </lineage>
</organism>
<name>A0ABW2IKZ2_9PROT</name>
<gene>
    <name evidence="2" type="ORF">ACFQS8_09375</name>
</gene>
<sequence length="241" mass="26098">MNISIWWAIPALTALVGVLMIGGGLGRLFRFKMFSGLSRFLFGGVFLSGAAVAVLAGLNLQTYARLTYERPAAEVTLTQTGSQAFTASIRIPTAKGEDFGPPVDFPLTGDAFRMDARFLKWKPWANVTGYDAIYRLDRLQGRYDEATQENATPPTAYDLAPEGTSAAMDIYELSRKNEIFKNLKAVDAIYGNGAYAPMVDGAVYEIVATQSGLVPRPKNAVAKEAAMQWGAPTALKTPSLE</sequence>
<feature type="transmembrane region" description="Helical" evidence="1">
    <location>
        <begin position="6"/>
        <end position="28"/>
    </location>
</feature>
<evidence type="ECO:0000256" key="1">
    <source>
        <dbReference type="SAM" id="Phobius"/>
    </source>
</evidence>
<keyword evidence="1" id="KW-1133">Transmembrane helix</keyword>
<dbReference type="RefSeq" id="WP_382167064.1">
    <property type="nucleotide sequence ID" value="NZ_JBHTBR010000005.1"/>
</dbReference>